<dbReference type="GO" id="GO:0006813">
    <property type="term" value="P:potassium ion transport"/>
    <property type="evidence" value="ECO:0007669"/>
    <property type="project" value="UniProtKB-KW"/>
</dbReference>
<feature type="transmembrane region" description="Helical" evidence="10">
    <location>
        <begin position="145"/>
        <end position="171"/>
    </location>
</feature>
<keyword evidence="7 10" id="KW-1133">Transmembrane helix</keyword>
<keyword evidence="3" id="KW-0050">Antiport</keyword>
<keyword evidence="8" id="KW-0406">Ion transport</keyword>
<dbReference type="PROSITE" id="PS51201">
    <property type="entry name" value="RCK_N"/>
    <property type="match status" value="1"/>
</dbReference>
<evidence type="ECO:0000256" key="5">
    <source>
        <dbReference type="ARBA" id="ARBA00022692"/>
    </source>
</evidence>
<evidence type="ECO:0000256" key="2">
    <source>
        <dbReference type="ARBA" id="ARBA00022448"/>
    </source>
</evidence>
<feature type="transmembrane region" description="Helical" evidence="10">
    <location>
        <begin position="30"/>
        <end position="48"/>
    </location>
</feature>
<dbReference type="PANTHER" id="PTHR46157">
    <property type="entry name" value="K(+) EFFLUX ANTIPORTER 3, CHLOROPLASTIC"/>
    <property type="match status" value="1"/>
</dbReference>
<sequence>MESFLLQLFIFLASAAIAVPIAKKLGLGSVLGYLIAGIVIGPFGLSLIADLEEVMHFTEFGVVMMLFLVGLELKPSLLWQMRTPILGMGGMQVVLSSVIISGIALIFLPWQQAVAVGLTLSLSSTAIVLQTLREKGLMRTSSGRSIFSVLLFQDLAVIPMLAVLPFLATIAIHDDGHSEAALFNISALPEYMQIIVTLLAILSIFFIGKYASRPIFRTIAATRVREIFVAAALALVVGISILMTAVGLSPALGTFLAGVVLAGSEYRHELESDIEPFKGLLLGVFFISIGASLNFTLIGEEIMLIAGLTAGLIGFKWLVLVSTGSFFKMEKKDRSLFAVALAQGGEFAFVLFQFSRTNGVLPDQTIEPLISAVAISMFLTPLMFLVYEKFSTRAQGDDASRRTSDTIDHTGHKVILAGFGRLGTDLGRFLISAGIKPVILDYDADNVDILRKFGFEVYYGDITRLDLLEAAGAAEAELLVIAIGDVDKSRKLIELAGKHYPHLKIAVNAYDRASAHELMDMGITQIRRETFGSALALGQDALKLLGFDPYEAHKLMRIFRKKDEEMMPELHKMHHEGEDSYISMYQKHNEDLEKLMMLDLNLNIEEIDKAWTAANPEK</sequence>
<dbReference type="SUPFAM" id="SSF51735">
    <property type="entry name" value="NAD(P)-binding Rossmann-fold domains"/>
    <property type="match status" value="1"/>
</dbReference>
<evidence type="ECO:0000256" key="1">
    <source>
        <dbReference type="ARBA" id="ARBA00004127"/>
    </source>
</evidence>
<evidence type="ECO:0000256" key="10">
    <source>
        <dbReference type="SAM" id="Phobius"/>
    </source>
</evidence>
<dbReference type="GO" id="GO:0012505">
    <property type="term" value="C:endomembrane system"/>
    <property type="evidence" value="ECO:0007669"/>
    <property type="project" value="UniProtKB-SubCell"/>
</dbReference>
<dbReference type="Proteomes" id="UP000198535">
    <property type="component" value="Unassembled WGS sequence"/>
</dbReference>
<dbReference type="PANTHER" id="PTHR46157:SF4">
    <property type="entry name" value="K(+) EFFLUX ANTIPORTER 3, CHLOROPLASTIC"/>
    <property type="match status" value="1"/>
</dbReference>
<evidence type="ECO:0000256" key="7">
    <source>
        <dbReference type="ARBA" id="ARBA00022989"/>
    </source>
</evidence>
<keyword evidence="5 10" id="KW-0812">Transmembrane</keyword>
<dbReference type="OrthoDB" id="43518at2157"/>
<dbReference type="GO" id="GO:1902600">
    <property type="term" value="P:proton transmembrane transport"/>
    <property type="evidence" value="ECO:0007669"/>
    <property type="project" value="InterPro"/>
</dbReference>
<dbReference type="GO" id="GO:0008324">
    <property type="term" value="F:monoatomic cation transmembrane transporter activity"/>
    <property type="evidence" value="ECO:0007669"/>
    <property type="project" value="InterPro"/>
</dbReference>
<comment type="subcellular location">
    <subcellularLocation>
        <location evidence="1">Endomembrane system</location>
        <topology evidence="1">Multi-pass membrane protein</topology>
    </subcellularLocation>
</comment>
<feature type="transmembrane region" description="Helical" evidence="10">
    <location>
        <begin position="191"/>
        <end position="212"/>
    </location>
</feature>
<dbReference type="InterPro" id="IPR036291">
    <property type="entry name" value="NAD(P)-bd_dom_sf"/>
</dbReference>
<evidence type="ECO:0000256" key="6">
    <source>
        <dbReference type="ARBA" id="ARBA00022958"/>
    </source>
</evidence>
<evidence type="ECO:0000256" key="4">
    <source>
        <dbReference type="ARBA" id="ARBA00022538"/>
    </source>
</evidence>
<evidence type="ECO:0000256" key="8">
    <source>
        <dbReference type="ARBA" id="ARBA00023065"/>
    </source>
</evidence>
<gene>
    <name evidence="12" type="ORF">SAMN04488696_0910</name>
</gene>
<feature type="transmembrane region" description="Helical" evidence="10">
    <location>
        <begin position="6"/>
        <end position="23"/>
    </location>
</feature>
<keyword evidence="6" id="KW-0630">Potassium</keyword>
<dbReference type="InterPro" id="IPR003148">
    <property type="entry name" value="RCK_N"/>
</dbReference>
<feature type="transmembrane region" description="Helical" evidence="10">
    <location>
        <begin position="85"/>
        <end position="108"/>
    </location>
</feature>
<evidence type="ECO:0000256" key="3">
    <source>
        <dbReference type="ARBA" id="ARBA00022449"/>
    </source>
</evidence>
<feature type="transmembrane region" description="Helical" evidence="10">
    <location>
        <begin position="224"/>
        <end position="242"/>
    </location>
</feature>
<evidence type="ECO:0000313" key="13">
    <source>
        <dbReference type="Proteomes" id="UP000198535"/>
    </source>
</evidence>
<dbReference type="InterPro" id="IPR038770">
    <property type="entry name" value="Na+/solute_symporter_sf"/>
</dbReference>
<dbReference type="GO" id="GO:0015297">
    <property type="term" value="F:antiporter activity"/>
    <property type="evidence" value="ECO:0007669"/>
    <property type="project" value="UniProtKB-KW"/>
</dbReference>
<keyword evidence="9 10" id="KW-0472">Membrane</keyword>
<dbReference type="InterPro" id="IPR006153">
    <property type="entry name" value="Cation/H_exchanger_TM"/>
</dbReference>
<dbReference type="Gene3D" id="1.20.1530.20">
    <property type="match status" value="1"/>
</dbReference>
<feature type="transmembrane region" description="Helical" evidence="10">
    <location>
        <begin position="54"/>
        <end position="73"/>
    </location>
</feature>
<dbReference type="STRING" id="487685.SAMN04488696_0910"/>
<keyword evidence="4" id="KW-0633">Potassium transport</keyword>
<dbReference type="Pfam" id="PF00999">
    <property type="entry name" value="Na_H_Exchanger"/>
    <property type="match status" value="1"/>
</dbReference>
<feature type="transmembrane region" description="Helical" evidence="10">
    <location>
        <begin position="114"/>
        <end position="133"/>
    </location>
</feature>
<name>A0A1I4PUM5_9EURY</name>
<feature type="domain" description="RCK N-terminal" evidence="11">
    <location>
        <begin position="411"/>
        <end position="530"/>
    </location>
</feature>
<dbReference type="EMBL" id="FOUJ01000001">
    <property type="protein sequence ID" value="SFM31498.1"/>
    <property type="molecule type" value="Genomic_DNA"/>
</dbReference>
<dbReference type="Gene3D" id="3.40.50.720">
    <property type="entry name" value="NAD(P)-binding Rossmann-like Domain"/>
    <property type="match status" value="1"/>
</dbReference>
<reference evidence="13" key="1">
    <citation type="submission" date="2016-10" db="EMBL/GenBank/DDBJ databases">
        <authorList>
            <person name="Varghese N."/>
            <person name="Submissions S."/>
        </authorList>
    </citation>
    <scope>NUCLEOTIDE SEQUENCE [LARGE SCALE GENOMIC DNA]</scope>
    <source>
        <strain evidence="13">Mob M</strain>
    </source>
</reference>
<dbReference type="RefSeq" id="WP_091933678.1">
    <property type="nucleotide sequence ID" value="NZ_FOUJ01000001.1"/>
</dbReference>
<feature type="transmembrane region" description="Helical" evidence="10">
    <location>
        <begin position="335"/>
        <end position="354"/>
    </location>
</feature>
<dbReference type="FunFam" id="3.40.50.720:FF:000036">
    <property type="entry name" value="Glutathione-regulated potassium-efflux system protein KefB"/>
    <property type="match status" value="1"/>
</dbReference>
<evidence type="ECO:0000259" key="11">
    <source>
        <dbReference type="PROSITE" id="PS51201"/>
    </source>
</evidence>
<keyword evidence="13" id="KW-1185">Reference proteome</keyword>
<protein>
    <submittedName>
        <fullName evidence="12">Kef-type potassium/proton antiporter, CPA2 family</fullName>
    </submittedName>
</protein>
<dbReference type="GO" id="GO:0005886">
    <property type="term" value="C:plasma membrane"/>
    <property type="evidence" value="ECO:0007669"/>
    <property type="project" value="TreeGrafter"/>
</dbReference>
<proteinExistence type="predicted"/>
<feature type="transmembrane region" description="Helical" evidence="10">
    <location>
        <begin position="366"/>
        <end position="387"/>
    </location>
</feature>
<organism evidence="12 13">
    <name type="scientific">Methanolobus profundi</name>
    <dbReference type="NCBI Taxonomy" id="487685"/>
    <lineage>
        <taxon>Archaea</taxon>
        <taxon>Methanobacteriati</taxon>
        <taxon>Methanobacteriota</taxon>
        <taxon>Stenosarchaea group</taxon>
        <taxon>Methanomicrobia</taxon>
        <taxon>Methanosarcinales</taxon>
        <taxon>Methanosarcinaceae</taxon>
        <taxon>Methanolobus</taxon>
    </lineage>
</organism>
<keyword evidence="2" id="KW-0813">Transport</keyword>
<feature type="transmembrane region" description="Helical" evidence="10">
    <location>
        <begin position="304"/>
        <end position="323"/>
    </location>
</feature>
<accession>A0A1I4PUM5</accession>
<dbReference type="NCBIfam" id="TIGR00932">
    <property type="entry name" value="2a37"/>
    <property type="match status" value="1"/>
</dbReference>
<dbReference type="AlphaFoldDB" id="A0A1I4PUM5"/>
<dbReference type="InterPro" id="IPR004771">
    <property type="entry name" value="K/H_exchanger"/>
</dbReference>
<evidence type="ECO:0000313" key="12">
    <source>
        <dbReference type="EMBL" id="SFM31498.1"/>
    </source>
</evidence>
<evidence type="ECO:0000256" key="9">
    <source>
        <dbReference type="ARBA" id="ARBA00023136"/>
    </source>
</evidence>
<dbReference type="Pfam" id="PF02254">
    <property type="entry name" value="TrkA_N"/>
    <property type="match status" value="1"/>
</dbReference>